<dbReference type="InterPro" id="IPR016195">
    <property type="entry name" value="Pol/histidinol_Pase-like"/>
</dbReference>
<dbReference type="AlphaFoldDB" id="A0A3G1A6V7"/>
<dbReference type="EMBL" id="CP007493">
    <property type="protein sequence ID" value="AJB42699.1"/>
    <property type="molecule type" value="Genomic_DNA"/>
</dbReference>
<dbReference type="Gene3D" id="3.20.20.140">
    <property type="entry name" value="Metal-dependent hydrolases"/>
    <property type="match status" value="1"/>
</dbReference>
<dbReference type="GeneID" id="16573237"/>
<evidence type="ECO:0000313" key="2">
    <source>
        <dbReference type="EMBL" id="AJB42699.1"/>
    </source>
</evidence>
<evidence type="ECO:0000313" key="3">
    <source>
        <dbReference type="Proteomes" id="UP000266720"/>
    </source>
</evidence>
<name>A0A3G1A6V7_9CREN</name>
<reference evidence="3" key="1">
    <citation type="book" date="2010" name="EXTREMOPHILES" publisher="0:0-0">
        <title>Complete genome sequences of ten hyperthermophilic archaea reveal their metabolic capabilities and possible ecological roles.</title>
        <editorList>
            <person name="?"/>
        </editorList>
        <authorList>
            <person name="Ravin N.V."/>
            <person name="Mardanov A.V."/>
            <person name="Bonch-Osmolovskaya E.A."/>
            <person name="Skryabin K.G."/>
        </authorList>
    </citation>
    <scope>NUCLEOTIDE SEQUENCE [LARGE SCALE GENOMIC DNA]</scope>
    <source>
        <strain evidence="3">1505</strain>
    </source>
</reference>
<dbReference type="SUPFAM" id="SSF89550">
    <property type="entry name" value="PHP domain-like"/>
    <property type="match status" value="1"/>
</dbReference>
<evidence type="ECO:0000256" key="1">
    <source>
        <dbReference type="ARBA" id="ARBA00022694"/>
    </source>
</evidence>
<dbReference type="GeneID" id="25407063"/>
<accession>A0A3G1A6V7</accession>
<dbReference type="Pfam" id="PF01876">
    <property type="entry name" value="RNase_P_p30"/>
    <property type="match status" value="1"/>
</dbReference>
<dbReference type="STRING" id="697581.TCARB_1659"/>
<gene>
    <name evidence="2" type="ORF">TCARB_1659</name>
</gene>
<dbReference type="Proteomes" id="UP000266720">
    <property type="component" value="Chromosome"/>
</dbReference>
<organism evidence="2 3">
    <name type="scientific">Thermofilum adornatum 1505</name>
    <dbReference type="NCBI Taxonomy" id="697581"/>
    <lineage>
        <taxon>Archaea</taxon>
        <taxon>Thermoproteota</taxon>
        <taxon>Thermoprotei</taxon>
        <taxon>Thermofilales</taxon>
        <taxon>Thermofilaceae</taxon>
        <taxon>Thermofilum</taxon>
    </lineage>
</organism>
<keyword evidence="1" id="KW-0819">tRNA processing</keyword>
<dbReference type="GO" id="GO:0008033">
    <property type="term" value="P:tRNA processing"/>
    <property type="evidence" value="ECO:0007669"/>
    <property type="project" value="UniProtKB-KW"/>
</dbReference>
<dbReference type="InterPro" id="IPR002738">
    <property type="entry name" value="RNase_P_p30"/>
</dbReference>
<dbReference type="KEGG" id="tcb:TCARB_1659"/>
<sequence>MSKKAKYIDAYAAELPLDRLKELSGEDLHKWINDTYSVAVEAGYAGCAVTTRITRYKGDLYLLVRKFDEAVANTREEGALVFSRCHIEVTNQPELKRILGNIRRYCDLISVSPQDRQLMAFSSRDHRIDVISLPPEKAPPFFSGDIVELKAQEKLIEVTVSSLFSGNMLNPYRIRALRDSLKTIKKKNLKIIVSTGPQQIYSPRDPRALISFAKIFLEIDQAKLSKDMSDGIYKRISENQLKRSGKIPVRGVEIEK</sequence>
<dbReference type="RefSeq" id="WP_020962274.1">
    <property type="nucleotide sequence ID" value="NZ_CP007493.1"/>
</dbReference>
<protein>
    <submittedName>
        <fullName evidence="2">Uncharacterized protein</fullName>
    </submittedName>
</protein>
<proteinExistence type="predicted"/>